<sequence length="53" mass="5770">MVRLLRAPSAADASRKLFGTSFNISSVERMMIGSIKNASASEPPKAFCLKRKV</sequence>
<evidence type="ECO:0000313" key="1">
    <source>
        <dbReference type="EMBL" id="CAB4910343.1"/>
    </source>
</evidence>
<accession>A0A6J7H0Y4</accession>
<dbReference type="AlphaFoldDB" id="A0A6J7H0Y4"/>
<dbReference type="EMBL" id="CAFBMH010000049">
    <property type="protein sequence ID" value="CAB4910343.1"/>
    <property type="molecule type" value="Genomic_DNA"/>
</dbReference>
<organism evidence="1">
    <name type="scientific">freshwater metagenome</name>
    <dbReference type="NCBI Taxonomy" id="449393"/>
    <lineage>
        <taxon>unclassified sequences</taxon>
        <taxon>metagenomes</taxon>
        <taxon>ecological metagenomes</taxon>
    </lineage>
</organism>
<reference evidence="1" key="1">
    <citation type="submission" date="2020-05" db="EMBL/GenBank/DDBJ databases">
        <authorList>
            <person name="Chiriac C."/>
            <person name="Salcher M."/>
            <person name="Ghai R."/>
            <person name="Kavagutti S V."/>
        </authorList>
    </citation>
    <scope>NUCLEOTIDE SEQUENCE</scope>
</reference>
<gene>
    <name evidence="1" type="ORF">UFOPK3543_01456</name>
</gene>
<protein>
    <submittedName>
        <fullName evidence="1">Unannotated protein</fullName>
    </submittedName>
</protein>
<name>A0A6J7H0Y4_9ZZZZ</name>
<proteinExistence type="predicted"/>